<dbReference type="AlphaFoldDB" id="A0A4Z2GM47"/>
<name>A0A4Z2GM47_9TELE</name>
<organism evidence="2 3">
    <name type="scientific">Liparis tanakae</name>
    <name type="common">Tanaka's snailfish</name>
    <dbReference type="NCBI Taxonomy" id="230148"/>
    <lineage>
        <taxon>Eukaryota</taxon>
        <taxon>Metazoa</taxon>
        <taxon>Chordata</taxon>
        <taxon>Craniata</taxon>
        <taxon>Vertebrata</taxon>
        <taxon>Euteleostomi</taxon>
        <taxon>Actinopterygii</taxon>
        <taxon>Neopterygii</taxon>
        <taxon>Teleostei</taxon>
        <taxon>Neoteleostei</taxon>
        <taxon>Acanthomorphata</taxon>
        <taxon>Eupercaria</taxon>
        <taxon>Perciformes</taxon>
        <taxon>Cottioidei</taxon>
        <taxon>Cottales</taxon>
        <taxon>Liparidae</taxon>
        <taxon>Liparis</taxon>
    </lineage>
</organism>
<accession>A0A4Z2GM47</accession>
<dbReference type="OrthoDB" id="8940666at2759"/>
<evidence type="ECO:0000256" key="1">
    <source>
        <dbReference type="SAM" id="MobiDB-lite"/>
    </source>
</evidence>
<gene>
    <name evidence="2" type="ORF">EYF80_035513</name>
</gene>
<reference evidence="2 3" key="1">
    <citation type="submission" date="2019-03" db="EMBL/GenBank/DDBJ databases">
        <title>First draft genome of Liparis tanakae, snailfish: a comprehensive survey of snailfish specific genes.</title>
        <authorList>
            <person name="Kim W."/>
            <person name="Song I."/>
            <person name="Jeong J.-H."/>
            <person name="Kim D."/>
            <person name="Kim S."/>
            <person name="Ryu S."/>
            <person name="Song J.Y."/>
            <person name="Lee S.K."/>
        </authorList>
    </citation>
    <scope>NUCLEOTIDE SEQUENCE [LARGE SCALE GENOMIC DNA]</scope>
    <source>
        <tissue evidence="2">Muscle</tissue>
    </source>
</reference>
<dbReference type="EMBL" id="SRLO01000489">
    <property type="protein sequence ID" value="TNN54285.1"/>
    <property type="molecule type" value="Genomic_DNA"/>
</dbReference>
<evidence type="ECO:0000313" key="2">
    <source>
        <dbReference type="EMBL" id="TNN54285.1"/>
    </source>
</evidence>
<comment type="caution">
    <text evidence="2">The sequence shown here is derived from an EMBL/GenBank/DDBJ whole genome shotgun (WGS) entry which is preliminary data.</text>
</comment>
<feature type="region of interest" description="Disordered" evidence="1">
    <location>
        <begin position="1"/>
        <end position="20"/>
    </location>
</feature>
<sequence>MSLRKSARPPEPASTSQGIESCDGQQLLRAYTAHTKHYTSSSPSLTPDAGALVGDVVLQLGPEARLPSAAHTPVVHQQEGLVVVVQAARVPGHVLHVVLGGKAALQEEHPGIGYSEALQRHSVDPETPAGHDTGSDTQGHHLVGGHRRGGGRVIPHRFANAPADALPQAGRQDPRSWSPGAPVDYFHGVFTCALRGLHQSLPQDLPDPSLHFGPAFSAHDGDHQVGGRKTPMGRHQGVDHRRGGVPRQTQELTTRDTEDI</sequence>
<evidence type="ECO:0000313" key="3">
    <source>
        <dbReference type="Proteomes" id="UP000314294"/>
    </source>
</evidence>
<dbReference type="Proteomes" id="UP000314294">
    <property type="component" value="Unassembled WGS sequence"/>
</dbReference>
<feature type="region of interest" description="Disordered" evidence="1">
    <location>
        <begin position="205"/>
        <end position="260"/>
    </location>
</feature>
<protein>
    <submittedName>
        <fullName evidence="2">Uncharacterized protein</fullName>
    </submittedName>
</protein>
<keyword evidence="3" id="KW-1185">Reference proteome</keyword>
<proteinExistence type="predicted"/>